<dbReference type="AlphaFoldDB" id="A0A7J5ALW8"/>
<evidence type="ECO:0000259" key="2">
    <source>
        <dbReference type="Pfam" id="PF04773"/>
    </source>
</evidence>
<dbReference type="Pfam" id="PF16344">
    <property type="entry name" value="FecR_C"/>
    <property type="match status" value="1"/>
</dbReference>
<feature type="domain" description="FecR protein" evidence="2">
    <location>
        <begin position="99"/>
        <end position="190"/>
    </location>
</feature>
<feature type="transmembrane region" description="Helical" evidence="1">
    <location>
        <begin position="75"/>
        <end position="94"/>
    </location>
</feature>
<dbReference type="InterPro" id="IPR006860">
    <property type="entry name" value="FecR"/>
</dbReference>
<dbReference type="OrthoDB" id="1097347at2"/>
<sequence>MKKYETDKSFLARWAANELSEDELAEFMQTDAYKDFNRINEFAQQFKGPKIDKEAALLSTKAKMKRGKVKTLNKSFWFSVAASIAILISGYFLINSTKNYVTGIGEQLAIVLPDGSEVQLNANSSLKYKRFFWTNNRQLNLKGEAYFEVEKGSDFKVITNYGNVTVLGTKFNVKSRTHVFELNCYEGKVRFHQKDSENQKILTANDKIIIEKEVISELKTQFNKPNWMEGISLFKDRPLQDVLNELSSMYKISFKTDKIDTTQRFSGSFTHNNLENALKTTLTPMGIVYTLSEDKTIVSLQ</sequence>
<dbReference type="GO" id="GO:0016989">
    <property type="term" value="F:sigma factor antagonist activity"/>
    <property type="evidence" value="ECO:0007669"/>
    <property type="project" value="TreeGrafter"/>
</dbReference>
<keyword evidence="5" id="KW-1185">Reference proteome</keyword>
<dbReference type="Gene3D" id="2.60.120.1440">
    <property type="match status" value="1"/>
</dbReference>
<evidence type="ECO:0000256" key="1">
    <source>
        <dbReference type="SAM" id="Phobius"/>
    </source>
</evidence>
<evidence type="ECO:0000259" key="3">
    <source>
        <dbReference type="Pfam" id="PF16344"/>
    </source>
</evidence>
<reference evidence="4 5" key="1">
    <citation type="submission" date="2019-09" db="EMBL/GenBank/DDBJ databases">
        <authorList>
            <person name="Cao W.R."/>
        </authorList>
    </citation>
    <scope>NUCLEOTIDE SEQUENCE [LARGE SCALE GENOMIC DNA]</scope>
    <source>
        <strain evidence="5">a4</strain>
    </source>
</reference>
<name>A0A7J5ALW8_9FLAO</name>
<organism evidence="4 5">
    <name type="scientific">Tenacibaculum aiptasiae</name>
    <dbReference type="NCBI Taxonomy" id="426481"/>
    <lineage>
        <taxon>Bacteria</taxon>
        <taxon>Pseudomonadati</taxon>
        <taxon>Bacteroidota</taxon>
        <taxon>Flavobacteriia</taxon>
        <taxon>Flavobacteriales</taxon>
        <taxon>Flavobacteriaceae</taxon>
        <taxon>Tenacibaculum</taxon>
    </lineage>
</organism>
<keyword evidence="1" id="KW-0812">Transmembrane</keyword>
<comment type="caution">
    <text evidence="4">The sequence shown here is derived from an EMBL/GenBank/DDBJ whole genome shotgun (WGS) entry which is preliminary data.</text>
</comment>
<gene>
    <name evidence="4" type="ORF">F7018_07855</name>
</gene>
<accession>A0A7J5ALW8</accession>
<dbReference type="PANTHER" id="PTHR30273">
    <property type="entry name" value="PERIPLASMIC SIGNAL SENSOR AND SIGMA FACTOR ACTIVATOR FECR-RELATED"/>
    <property type="match status" value="1"/>
</dbReference>
<dbReference type="PANTHER" id="PTHR30273:SF2">
    <property type="entry name" value="PROTEIN FECR"/>
    <property type="match status" value="1"/>
</dbReference>
<protein>
    <submittedName>
        <fullName evidence="4">FecR family protein</fullName>
    </submittedName>
</protein>
<dbReference type="InterPro" id="IPR032508">
    <property type="entry name" value="FecR_C"/>
</dbReference>
<evidence type="ECO:0000313" key="5">
    <source>
        <dbReference type="Proteomes" id="UP000467305"/>
    </source>
</evidence>
<proteinExistence type="predicted"/>
<evidence type="ECO:0000313" key="4">
    <source>
        <dbReference type="EMBL" id="KAB1158523.1"/>
    </source>
</evidence>
<dbReference type="Proteomes" id="UP000467305">
    <property type="component" value="Unassembled WGS sequence"/>
</dbReference>
<dbReference type="PIRSF" id="PIRSF018266">
    <property type="entry name" value="FecR"/>
    <property type="match status" value="1"/>
</dbReference>
<keyword evidence="1" id="KW-1133">Transmembrane helix</keyword>
<dbReference type="EMBL" id="WAAU01000012">
    <property type="protein sequence ID" value="KAB1158523.1"/>
    <property type="molecule type" value="Genomic_DNA"/>
</dbReference>
<dbReference type="Gene3D" id="3.55.50.30">
    <property type="match status" value="1"/>
</dbReference>
<dbReference type="Pfam" id="PF04773">
    <property type="entry name" value="FecR"/>
    <property type="match status" value="1"/>
</dbReference>
<dbReference type="InterPro" id="IPR012373">
    <property type="entry name" value="Ferrdict_sens_TM"/>
</dbReference>
<feature type="domain" description="Protein FecR C-terminal" evidence="3">
    <location>
        <begin position="234"/>
        <end position="296"/>
    </location>
</feature>
<dbReference type="RefSeq" id="WP_150899493.1">
    <property type="nucleotide sequence ID" value="NZ_WAAU01000012.1"/>
</dbReference>
<keyword evidence="1" id="KW-0472">Membrane</keyword>